<evidence type="ECO:0000313" key="18">
    <source>
        <dbReference type="Proteomes" id="UP000474054"/>
    </source>
</evidence>
<organism evidence="16 17">
    <name type="scientific">Acidianus ambivalens</name>
    <name type="common">Desulfurolobus ambivalens</name>
    <dbReference type="NCBI Taxonomy" id="2283"/>
    <lineage>
        <taxon>Archaea</taxon>
        <taxon>Thermoproteota</taxon>
        <taxon>Thermoprotei</taxon>
        <taxon>Sulfolobales</taxon>
        <taxon>Sulfolobaceae</taxon>
        <taxon>Acidianus</taxon>
    </lineage>
</organism>
<feature type="domain" description="ERAP1-like C-terminal" evidence="13">
    <location>
        <begin position="477"/>
        <end position="765"/>
    </location>
</feature>
<sequence>MPINLKKYEIFLDLNGLDYDGIERVKLSSDKVELDSVGLNILSVKADGKDVPFEVKEGKLIVHSPVNDELEIHFKGRVSKDSILGIYSAPYDEGKYMITTQFEPIYARNFIPCFDRPDMKAVFKLFVKVPKGLKVISNTRVINVKEDGGKLLYEFEETPRMSTYLLYLGIDEFEEIKDESKRPTIIVATVPGKVNKGYFALHVARRVIDFYEKYFEIPYQLEKLHLIQVPDFEAGAMENWGAVTFRETELLADDSSSVSHKLRVSSTIAHELAHQWFGNLVTLKWWNDLWLNESFATFMSYKALKDIFPQWDPEGIFLLSDTLNAMEKDSLSTTHPIEANVKEAHEIMQMFDSISYGKGASVLRMIEGFIGEEEFRRGVVNYLNRHKFSNAEGKEFWESLGNVEVEDWITKPSYPVIFVRVEGNSIEFEQKRFTLLNVDSNELYKVPLTYEVNGKFGKFLFDKRREEVKVDKEVKEIKVNVNRSGFYRVFYDKLTMLPQLNDYEELGLVNDYWSFLLASMIDFKTYQEVLSKVNKNPLVAMEITQQLNTLFLVDKRKFFHFSRGILVDLYKLYRNSKDPLGEIAYTSIASNLAYEDEDFALGLSNLFLEYDKLPSKMKNAVAIAYAVSTGDFQTLVNKYTSYILDEEKIRMLNAIGSIGDKSIINNVVQLILNRTIKLQDSPYLIFQVMRNPFVRDEACKFIEENFEQLKNFISTAYGGPWALGQLISSMTMCGVDNPDEVVNFLEKIRFKEISKPIDEVEERIKVYSRLKNLDT</sequence>
<feature type="binding site" evidence="9">
    <location>
        <position position="274"/>
    </location>
    <ligand>
        <name>Zn(2+)</name>
        <dbReference type="ChEBI" id="CHEBI:29105"/>
        <note>catalytic</note>
    </ligand>
</feature>
<dbReference type="AlphaFoldDB" id="A0A650CU37"/>
<evidence type="ECO:0000256" key="3">
    <source>
        <dbReference type="ARBA" id="ARBA00022670"/>
    </source>
</evidence>
<dbReference type="GO" id="GO:0005737">
    <property type="term" value="C:cytoplasm"/>
    <property type="evidence" value="ECO:0007669"/>
    <property type="project" value="TreeGrafter"/>
</dbReference>
<evidence type="ECO:0000256" key="8">
    <source>
        <dbReference type="PIRSR" id="PIRSR634016-1"/>
    </source>
</evidence>
<evidence type="ECO:0000256" key="1">
    <source>
        <dbReference type="ARBA" id="ARBA00010136"/>
    </source>
</evidence>
<evidence type="ECO:0000256" key="9">
    <source>
        <dbReference type="PIRSR" id="PIRSR634016-3"/>
    </source>
</evidence>
<feature type="domain" description="Aminopeptidase N-like N-terminal" evidence="14">
    <location>
        <begin position="9"/>
        <end position="165"/>
    </location>
</feature>
<name>A0A650CU37_ACIAM</name>
<dbReference type="InterPro" id="IPR014782">
    <property type="entry name" value="Peptidase_M1_dom"/>
</dbReference>
<evidence type="ECO:0000313" key="16">
    <source>
        <dbReference type="EMBL" id="QGR21225.1"/>
    </source>
</evidence>
<reference evidence="15 18" key="1">
    <citation type="submission" date="2019-10" db="EMBL/GenBank/DDBJ databases">
        <title>Comparative genomics of sulfur disproportionating microorganisms.</title>
        <authorList>
            <person name="Ward L.M."/>
            <person name="Bertran E."/>
            <person name="Johnston D."/>
        </authorList>
    </citation>
    <scope>NUCLEOTIDE SEQUENCE [LARGE SCALE GENOMIC DNA]</scope>
    <source>
        <strain evidence="15 18">DSM 3772</strain>
    </source>
</reference>
<evidence type="ECO:0000313" key="17">
    <source>
        <dbReference type="Proteomes" id="UP000426328"/>
    </source>
</evidence>
<comment type="cofactor">
    <cofactor evidence="9 11">
        <name>Zn(2+)</name>
        <dbReference type="ChEBI" id="CHEBI:29105"/>
    </cofactor>
    <text evidence="9 11">Binds 1 zinc ion per subunit.</text>
</comment>
<dbReference type="Pfam" id="PF11838">
    <property type="entry name" value="ERAP1_C"/>
    <property type="match status" value="1"/>
</dbReference>
<dbReference type="PRINTS" id="PR00756">
    <property type="entry name" value="ALADIPTASE"/>
</dbReference>
<evidence type="ECO:0000256" key="6">
    <source>
        <dbReference type="ARBA" id="ARBA00022833"/>
    </source>
</evidence>
<reference evidence="16 17" key="2">
    <citation type="submission" date="2019-10" db="EMBL/GenBank/DDBJ databases">
        <title>Genome Sequences from Six Type Strain Members of the Archaeal Family Sulfolobaceae: Acidianus ambivalens, Acidianus infernus, Metallosphaera prunae, Stygiolobus azoricus, Sulfolobus metallicus, and Sulfurisphaera ohwakuensis.</title>
        <authorList>
            <person name="Counts J.A."/>
            <person name="Kelly R.M."/>
        </authorList>
    </citation>
    <scope>NUCLEOTIDE SEQUENCE [LARGE SCALE GENOMIC DNA]</scope>
    <source>
        <strain evidence="16 17">LEI 10</strain>
    </source>
</reference>
<dbReference type="GO" id="GO:0008270">
    <property type="term" value="F:zinc ion binding"/>
    <property type="evidence" value="ECO:0007669"/>
    <property type="project" value="UniProtKB-UniRule"/>
</dbReference>
<keyword evidence="17" id="KW-1185">Reference proteome</keyword>
<keyword evidence="6 9" id="KW-0862">Zinc</keyword>
<dbReference type="GO" id="GO:0070006">
    <property type="term" value="F:metalloaminopeptidase activity"/>
    <property type="evidence" value="ECO:0007669"/>
    <property type="project" value="TreeGrafter"/>
</dbReference>
<dbReference type="Gene3D" id="1.10.390.10">
    <property type="entry name" value="Neutral Protease Domain 2"/>
    <property type="match status" value="1"/>
</dbReference>
<dbReference type="GO" id="GO:0005615">
    <property type="term" value="C:extracellular space"/>
    <property type="evidence" value="ECO:0007669"/>
    <property type="project" value="TreeGrafter"/>
</dbReference>
<feature type="binding site" evidence="9">
    <location>
        <position position="293"/>
    </location>
    <ligand>
        <name>Zn(2+)</name>
        <dbReference type="ChEBI" id="CHEBI:29105"/>
        <note>catalytic</note>
    </ligand>
</feature>
<dbReference type="PANTHER" id="PTHR11533">
    <property type="entry name" value="PROTEASE M1 ZINC METALLOPROTEASE"/>
    <property type="match status" value="1"/>
</dbReference>
<keyword evidence="3 11" id="KW-0645">Protease</keyword>
<accession>A0A650CU37</accession>
<dbReference type="EMBL" id="WHYS01000002">
    <property type="protein sequence ID" value="MQL56237.1"/>
    <property type="molecule type" value="Genomic_DNA"/>
</dbReference>
<dbReference type="Gene3D" id="2.60.40.1910">
    <property type="match status" value="1"/>
</dbReference>
<dbReference type="Proteomes" id="UP000474054">
    <property type="component" value="Unassembled WGS sequence"/>
</dbReference>
<dbReference type="GeneID" id="42778835"/>
<dbReference type="CDD" id="cd09601">
    <property type="entry name" value="M1_APN-Q_like"/>
    <property type="match status" value="1"/>
</dbReference>
<dbReference type="SUPFAM" id="SSF55486">
    <property type="entry name" value="Metalloproteases ('zincins'), catalytic domain"/>
    <property type="match status" value="1"/>
</dbReference>
<dbReference type="KEGG" id="aamb:D1866_03820"/>
<evidence type="ECO:0000256" key="7">
    <source>
        <dbReference type="ARBA" id="ARBA00023049"/>
    </source>
</evidence>
<evidence type="ECO:0000256" key="10">
    <source>
        <dbReference type="PIRSR" id="PIRSR634016-4"/>
    </source>
</evidence>
<dbReference type="GO" id="GO:0042277">
    <property type="term" value="F:peptide binding"/>
    <property type="evidence" value="ECO:0007669"/>
    <property type="project" value="TreeGrafter"/>
</dbReference>
<evidence type="ECO:0000313" key="15">
    <source>
        <dbReference type="EMBL" id="MQL56237.1"/>
    </source>
</evidence>
<evidence type="ECO:0000256" key="2">
    <source>
        <dbReference type="ARBA" id="ARBA00022438"/>
    </source>
</evidence>
<evidence type="ECO:0000256" key="5">
    <source>
        <dbReference type="ARBA" id="ARBA00022801"/>
    </source>
</evidence>
<keyword evidence="7 11" id="KW-0482">Metalloprotease</keyword>
<comment type="similarity">
    <text evidence="1 11">Belongs to the peptidase M1 family.</text>
</comment>
<gene>
    <name evidence="16" type="ORF">D1866_03820</name>
    <name evidence="15" type="ORF">GFB69_11010</name>
</gene>
<dbReference type="Gene3D" id="1.25.50.20">
    <property type="match status" value="1"/>
</dbReference>
<dbReference type="SUPFAM" id="SSF63737">
    <property type="entry name" value="Leukotriene A4 hydrolase N-terminal domain"/>
    <property type="match status" value="1"/>
</dbReference>
<dbReference type="PANTHER" id="PTHR11533:SF174">
    <property type="entry name" value="PUROMYCIN-SENSITIVE AMINOPEPTIDASE-RELATED"/>
    <property type="match status" value="1"/>
</dbReference>
<dbReference type="InterPro" id="IPR045357">
    <property type="entry name" value="Aminopeptidase_N-like_N"/>
</dbReference>
<dbReference type="InterPro" id="IPR027268">
    <property type="entry name" value="Peptidase_M4/M1_CTD_sf"/>
</dbReference>
<dbReference type="GO" id="GO:0043171">
    <property type="term" value="P:peptide catabolic process"/>
    <property type="evidence" value="ECO:0007669"/>
    <property type="project" value="TreeGrafter"/>
</dbReference>
<proteinExistence type="inferred from homology"/>
<dbReference type="InterPro" id="IPR050344">
    <property type="entry name" value="Peptidase_M1_aminopeptidases"/>
</dbReference>
<dbReference type="Gene3D" id="2.60.40.1730">
    <property type="entry name" value="tricorn interacting facor f3 domain"/>
    <property type="match status" value="1"/>
</dbReference>
<evidence type="ECO:0000256" key="4">
    <source>
        <dbReference type="ARBA" id="ARBA00022723"/>
    </source>
</evidence>
<dbReference type="InterPro" id="IPR034016">
    <property type="entry name" value="M1_APN-typ"/>
</dbReference>
<dbReference type="GO" id="GO:0006508">
    <property type="term" value="P:proteolysis"/>
    <property type="evidence" value="ECO:0007669"/>
    <property type="project" value="UniProtKB-KW"/>
</dbReference>
<evidence type="ECO:0000259" key="12">
    <source>
        <dbReference type="Pfam" id="PF01433"/>
    </source>
</evidence>
<keyword evidence="4 9" id="KW-0479">Metal-binding</keyword>
<evidence type="ECO:0000256" key="11">
    <source>
        <dbReference type="RuleBase" id="RU364040"/>
    </source>
</evidence>
<feature type="site" description="Transition state stabilizer" evidence="10">
    <location>
        <position position="356"/>
    </location>
</feature>
<dbReference type="InterPro" id="IPR001930">
    <property type="entry name" value="Peptidase_M1"/>
</dbReference>
<dbReference type="EC" id="3.4.11.-" evidence="11"/>
<feature type="active site" description="Proton acceptor" evidence="8">
    <location>
        <position position="271"/>
    </location>
</feature>
<dbReference type="GO" id="GO:0016020">
    <property type="term" value="C:membrane"/>
    <property type="evidence" value="ECO:0007669"/>
    <property type="project" value="TreeGrafter"/>
</dbReference>
<dbReference type="InterPro" id="IPR024571">
    <property type="entry name" value="ERAP1-like_C_dom"/>
</dbReference>
<keyword evidence="5 11" id="KW-0378">Hydrolase</keyword>
<evidence type="ECO:0000259" key="13">
    <source>
        <dbReference type="Pfam" id="PF11838"/>
    </source>
</evidence>
<dbReference type="InterPro" id="IPR042097">
    <property type="entry name" value="Aminopeptidase_N-like_N_sf"/>
</dbReference>
<dbReference type="FunFam" id="1.10.390.10:FF:000006">
    <property type="entry name" value="Puromycin-sensitive aminopeptidase"/>
    <property type="match status" value="1"/>
</dbReference>
<dbReference type="Proteomes" id="UP000426328">
    <property type="component" value="Chromosome"/>
</dbReference>
<keyword evidence="2 11" id="KW-0031">Aminopeptidase</keyword>
<dbReference type="RefSeq" id="WP_152942746.1">
    <property type="nucleotide sequence ID" value="NZ_CP045482.1"/>
</dbReference>
<evidence type="ECO:0000259" key="14">
    <source>
        <dbReference type="Pfam" id="PF17900"/>
    </source>
</evidence>
<dbReference type="Pfam" id="PF01433">
    <property type="entry name" value="Peptidase_M1"/>
    <property type="match status" value="1"/>
</dbReference>
<dbReference type="EMBL" id="CP045482">
    <property type="protein sequence ID" value="QGR21225.1"/>
    <property type="molecule type" value="Genomic_DNA"/>
</dbReference>
<feature type="domain" description="Peptidase M1 membrane alanine aminopeptidase" evidence="12">
    <location>
        <begin position="199"/>
        <end position="403"/>
    </location>
</feature>
<feature type="binding site" evidence="9">
    <location>
        <position position="270"/>
    </location>
    <ligand>
        <name>Zn(2+)</name>
        <dbReference type="ChEBI" id="CHEBI:29105"/>
        <note>catalytic</note>
    </ligand>
</feature>
<protein>
    <recommendedName>
        <fullName evidence="11">Aminopeptidase</fullName>
        <ecNumber evidence="11">3.4.11.-</ecNumber>
    </recommendedName>
</protein>
<dbReference type="Pfam" id="PF17900">
    <property type="entry name" value="Peptidase_M1_N"/>
    <property type="match status" value="1"/>
</dbReference>